<organism evidence="1 2">
    <name type="scientific">Kurthia sibirica</name>
    <dbReference type="NCBI Taxonomy" id="202750"/>
    <lineage>
        <taxon>Bacteria</taxon>
        <taxon>Bacillati</taxon>
        <taxon>Bacillota</taxon>
        <taxon>Bacilli</taxon>
        <taxon>Bacillales</taxon>
        <taxon>Caryophanaceae</taxon>
        <taxon>Kurthia</taxon>
    </lineage>
</organism>
<dbReference type="OrthoDB" id="2450416at2"/>
<protein>
    <submittedName>
        <fullName evidence="1">Uncharacterized protein</fullName>
    </submittedName>
</protein>
<dbReference type="AlphaFoldDB" id="A0A2U3APY5"/>
<sequence>MTGRGGNCFVYQTEQALKEIQQFDRSKREARAMGEKRVHSVATMEKAVSVSQNFVKWAKDQGVKDLYQLKRAL</sequence>
<gene>
    <name evidence="1" type="ORF">DEX24_02240</name>
</gene>
<dbReference type="Proteomes" id="UP000245938">
    <property type="component" value="Unassembled WGS sequence"/>
</dbReference>
<evidence type="ECO:0000313" key="2">
    <source>
        <dbReference type="Proteomes" id="UP000245938"/>
    </source>
</evidence>
<keyword evidence="2" id="KW-1185">Reference proteome</keyword>
<name>A0A2U3APY5_9BACL</name>
<dbReference type="EMBL" id="QFVR01000002">
    <property type="protein sequence ID" value="PWI26603.1"/>
    <property type="molecule type" value="Genomic_DNA"/>
</dbReference>
<proteinExistence type="predicted"/>
<reference evidence="1 2" key="1">
    <citation type="submission" date="2018-05" db="EMBL/GenBank/DDBJ databases">
        <title>Kurthia sibirica genome sequence.</title>
        <authorList>
            <person name="Maclea K.S."/>
            <person name="Goen A.E."/>
        </authorList>
    </citation>
    <scope>NUCLEOTIDE SEQUENCE [LARGE SCALE GENOMIC DNA]</scope>
    <source>
        <strain evidence="1 2">ATCC 49154</strain>
    </source>
</reference>
<accession>A0A2U3APY5</accession>
<dbReference type="RefSeq" id="WP_109304774.1">
    <property type="nucleotide sequence ID" value="NZ_BJUF01000002.1"/>
</dbReference>
<comment type="caution">
    <text evidence="1">The sequence shown here is derived from an EMBL/GenBank/DDBJ whole genome shotgun (WGS) entry which is preliminary data.</text>
</comment>
<evidence type="ECO:0000313" key="1">
    <source>
        <dbReference type="EMBL" id="PWI26603.1"/>
    </source>
</evidence>